<accession>A0ABV4XNY7</accession>
<protein>
    <recommendedName>
        <fullName evidence="3">DUF262 domain-containing protein</fullName>
    </recommendedName>
</protein>
<dbReference type="EMBL" id="JBHFNR010000075">
    <property type="protein sequence ID" value="MFB2893414.1"/>
    <property type="molecule type" value="Genomic_DNA"/>
</dbReference>
<evidence type="ECO:0000313" key="2">
    <source>
        <dbReference type="Proteomes" id="UP001576784"/>
    </source>
</evidence>
<comment type="caution">
    <text evidence="1">The sequence shown here is derived from an EMBL/GenBank/DDBJ whole genome shotgun (WGS) entry which is preliminary data.</text>
</comment>
<proteinExistence type="predicted"/>
<dbReference type="Proteomes" id="UP001576784">
    <property type="component" value="Unassembled WGS sequence"/>
</dbReference>
<dbReference type="RefSeq" id="WP_413263075.1">
    <property type="nucleotide sequence ID" value="NZ_JBHFNR010000075.1"/>
</dbReference>
<keyword evidence="2" id="KW-1185">Reference proteome</keyword>
<sequence>MTTDIDILKDAKVNCYSVMVQLSVEDYLNMISKTFVNRGGLEGQRDTLKTTTAIRIRKRMVQDIEAGALIPPIVLGVVVSPEHFSKLDKLKNKDSFLELMQGIDSDSISIIDGMQRTTALHEALKKTDISKNQIRIEYWIASQVNSLTYRMLVLNTGQVPWNIRRQIEIVFLSIIKELKQKSTSVEIWEINDEKRSSSPGQFQANNIIELFLVFGARKEKIDLQERLADEFMRQDFIESAANANFTNIFYEVIDYLGKFDKAIAKAKDENSEEYFKDGNLFRKSQPACVGFVTAISLSVLGRPGSDHSPERQNEKWNQIKNGADQMLQRLSSLNSSEIRNFLDFPTLNELIGKKPAKSNEREFFVQAFRTLIEENFQVDNMTPCWRSY</sequence>
<name>A0ABV4XNY7_9CYAN</name>
<evidence type="ECO:0008006" key="3">
    <source>
        <dbReference type="Google" id="ProtNLM"/>
    </source>
</evidence>
<organism evidence="1 2">
    <name type="scientific">Floridaenema flaviceps BLCC-F50</name>
    <dbReference type="NCBI Taxonomy" id="3153642"/>
    <lineage>
        <taxon>Bacteria</taxon>
        <taxon>Bacillati</taxon>
        <taxon>Cyanobacteriota</taxon>
        <taxon>Cyanophyceae</taxon>
        <taxon>Oscillatoriophycideae</taxon>
        <taxon>Aerosakkonematales</taxon>
        <taxon>Aerosakkonemataceae</taxon>
        <taxon>Floridanema</taxon>
        <taxon>Floridanema flaviceps</taxon>
    </lineage>
</organism>
<gene>
    <name evidence="1" type="ORF">ACE1CI_10915</name>
</gene>
<evidence type="ECO:0000313" key="1">
    <source>
        <dbReference type="EMBL" id="MFB2893414.1"/>
    </source>
</evidence>
<reference evidence="1 2" key="1">
    <citation type="submission" date="2024-09" db="EMBL/GenBank/DDBJ databases">
        <title>Floridaenema gen nov. (Aerosakkonemataceae, Aerosakkonematales ord. nov., Cyanobacteria) from benthic tropical and subtropical fresh waters, with the description of four new species.</title>
        <authorList>
            <person name="Moretto J.A."/>
            <person name="Berthold D.E."/>
            <person name="Lefler F.W."/>
            <person name="Huang I.-S."/>
            <person name="Laughinghouse H. IV."/>
        </authorList>
    </citation>
    <scope>NUCLEOTIDE SEQUENCE [LARGE SCALE GENOMIC DNA]</scope>
    <source>
        <strain evidence="1 2">BLCC-F50</strain>
    </source>
</reference>